<dbReference type="PANTHER" id="PTHR47642">
    <property type="entry name" value="ATP-DEPENDENT DNA HELICASE"/>
    <property type="match status" value="1"/>
</dbReference>
<gene>
    <name evidence="9" type="ORF">LSCM4_04020</name>
</gene>
<evidence type="ECO:0000256" key="7">
    <source>
        <dbReference type="SAM" id="MobiDB-lite"/>
    </source>
</evidence>
<evidence type="ECO:0000256" key="1">
    <source>
        <dbReference type="ARBA" id="ARBA00001946"/>
    </source>
</evidence>
<comment type="caution">
    <text evidence="9">The sequence shown here is derived from an EMBL/GenBank/DDBJ whole genome shotgun (WGS) entry which is preliminary data.</text>
</comment>
<proteinExistence type="inferred from homology"/>
<feature type="region of interest" description="Disordered" evidence="7">
    <location>
        <begin position="311"/>
        <end position="358"/>
    </location>
</feature>
<keyword evidence="4 6" id="KW-0233">DNA recombination</keyword>
<keyword evidence="6" id="KW-0234">DNA repair</keyword>
<dbReference type="GO" id="GO:0043139">
    <property type="term" value="F:5'-3' DNA helicase activity"/>
    <property type="evidence" value="ECO:0007669"/>
    <property type="project" value="UniProtKB-EC"/>
</dbReference>
<evidence type="ECO:0000259" key="8">
    <source>
        <dbReference type="Pfam" id="PF05970"/>
    </source>
</evidence>
<keyword evidence="6" id="KW-0378">Hydrolase</keyword>
<evidence type="ECO:0000256" key="5">
    <source>
        <dbReference type="ARBA" id="ARBA00048954"/>
    </source>
</evidence>
<feature type="region of interest" description="Disordered" evidence="7">
    <location>
        <begin position="197"/>
        <end position="219"/>
    </location>
</feature>
<dbReference type="PANTHER" id="PTHR47642:SF7">
    <property type="entry name" value="ATP-DEPENDENT DNA HELICASE PIF1"/>
    <property type="match status" value="1"/>
</dbReference>
<keyword evidence="10" id="KW-1185">Reference proteome</keyword>
<comment type="catalytic activity">
    <reaction evidence="5 6">
        <text>ATP + H2O = ADP + phosphate + H(+)</text>
        <dbReference type="Rhea" id="RHEA:13065"/>
        <dbReference type="ChEBI" id="CHEBI:15377"/>
        <dbReference type="ChEBI" id="CHEBI:15378"/>
        <dbReference type="ChEBI" id="CHEBI:30616"/>
        <dbReference type="ChEBI" id="CHEBI:43474"/>
        <dbReference type="ChEBI" id="CHEBI:456216"/>
        <dbReference type="EC" id="5.6.2.3"/>
    </reaction>
</comment>
<dbReference type="Proteomes" id="UP000674143">
    <property type="component" value="Unassembled WGS sequence"/>
</dbReference>
<dbReference type="AlphaFoldDB" id="A0A836H480"/>
<feature type="domain" description="DNA helicase Pif1-like DEAD-box helicase" evidence="8">
    <location>
        <begin position="443"/>
        <end position="577"/>
    </location>
</feature>
<comment type="cofactor">
    <cofactor evidence="1 6">
        <name>Mg(2+)</name>
        <dbReference type="ChEBI" id="CHEBI:18420"/>
    </cofactor>
</comment>
<evidence type="ECO:0000256" key="4">
    <source>
        <dbReference type="ARBA" id="ARBA00023172"/>
    </source>
</evidence>
<keyword evidence="6" id="KW-0227">DNA damage</keyword>
<dbReference type="GeneID" id="92359946"/>
<dbReference type="Gene3D" id="3.40.50.300">
    <property type="entry name" value="P-loop containing nucleotide triphosphate hydrolases"/>
    <property type="match status" value="1"/>
</dbReference>
<evidence type="ECO:0000313" key="10">
    <source>
        <dbReference type="Proteomes" id="UP000674143"/>
    </source>
</evidence>
<comment type="subunit">
    <text evidence="3">Monomer.</text>
</comment>
<dbReference type="EC" id="5.6.2.3" evidence="6"/>
<dbReference type="KEGG" id="loi:92359946"/>
<sequence>MYSRARLLRLHARDVGVARHHSTKCAVRGLPDLLRVPRPSSTHGTDCCHPHALTSAVRRLTLRLNEDEEGQQQFAISFSVGAGRSSGTTGSFAGEADERQPASFLAGETSRCDATGSVLDFSKHRDVLAAHDGMATAVGATSRTASSAATGASVSGGSGRGDRHRLKSFDFSVAVTEANAAASAAIVETPCVAPRPLSSAPPLQHRSMDCAPSQRKPPVDTVRGRRAAAVAAAPSAVSHSVKAITATHALYSGLFRESFVNPFNGRLVGTRSPSAKMLFGVGFYRGVSNPLQLEWNPAEYMATLQKMMSTQQLKAARRQEEQARQERKASKAAAAEGKSPTPPAKRAKTLKSCTKPSEKLNVSEKALVPVGDTMSAARSQLLRPFQRRGPDHWAASVVKLLERQDAFTYINKELERLYDRLGVAYMPPKLDTPVDPSRLGMTLTPDQQHVVKLALRGYSLFVGGSAGTGKTVLLKCIYRELCLIGLRVAMTATTGVAAVQLGGCTFHHAFNAPLDAVPHRWDANALRAVDVVIIDEVSLLDACMLDAFDMEARLARMNHRPFGGLQLIVCGDFLQLSRDDTLPAYESVAFNHLLSLRLVTPMRHAADDPLMQLLEDLRRGRFDAKSFAALDRPIPADTTHITYLFPRRREAQQLNDVKLGELTTQEMTFTPLRGPLQLCGAFTRSALVELSAGADGMRAAMPHRERLLEMIHEEAHALRLSRHRRDGGDKEPVPRVADHELVLMPVRAEGRLSTRFVLRLRCRERELPTTGAEGGHGGGDDADNADGASKRSSALAAGGTPGLMSGPTSSRTSAGIAVDTLRKPLFSVAAKRMRRTTPPFSPAEWEEIAAAVAMRLGGRVVTMMEEEPPSMVPLSVTMTLADMTSSDVALSLTPLRLKLGCRVMVNRNLSRTVSNGSVGIVEAFAPPDISLFPRRSDRSARVIFQRVQQHKLFAQLPIVRLLGGEVVQIPPISVVLGGTAQSYFYGHEVLTMPLQLGYAFTVHKVQGLTLQGTVVLDCEKFFDCAHLIYVACSRVRQLDQLVVYRVQPSMIIVRRAALEFSDKLQDASDSSVLRLPPLAARSLWSQRTEHRIYAVSE</sequence>
<dbReference type="Pfam" id="PF05970">
    <property type="entry name" value="PIF1"/>
    <property type="match status" value="1"/>
</dbReference>
<organism evidence="9 10">
    <name type="scientific">Leishmania orientalis</name>
    <dbReference type="NCBI Taxonomy" id="2249476"/>
    <lineage>
        <taxon>Eukaryota</taxon>
        <taxon>Discoba</taxon>
        <taxon>Euglenozoa</taxon>
        <taxon>Kinetoplastea</taxon>
        <taxon>Metakinetoplastina</taxon>
        <taxon>Trypanosomatida</taxon>
        <taxon>Trypanosomatidae</taxon>
        <taxon>Leishmaniinae</taxon>
        <taxon>Leishmania</taxon>
    </lineage>
</organism>
<keyword evidence="6" id="KW-0347">Helicase</keyword>
<reference evidence="10" key="1">
    <citation type="journal article" date="2021" name="Microbiol. Resour. Announc.">
        <title>LGAAP: Leishmaniinae Genome Assembly and Annotation Pipeline.</title>
        <authorList>
            <person name="Almutairi H."/>
            <person name="Urbaniak M.D."/>
            <person name="Bates M.D."/>
            <person name="Jariyapan N."/>
            <person name="Kwakye-Nuako G."/>
            <person name="Thomaz-Soccol V."/>
            <person name="Al-Salem W.S."/>
            <person name="Dillon R.J."/>
            <person name="Bates P.A."/>
            <person name="Gatherer D."/>
        </authorList>
    </citation>
    <scope>NUCLEOTIDE SEQUENCE [LARGE SCALE GENOMIC DNA]</scope>
</reference>
<dbReference type="EMBL" id="JAFHLR010000028">
    <property type="protein sequence ID" value="KAG5474843.1"/>
    <property type="molecule type" value="Genomic_DNA"/>
</dbReference>
<feature type="compositionally biased region" description="Basic and acidic residues" evidence="7">
    <location>
        <begin position="317"/>
        <end position="329"/>
    </location>
</feature>
<dbReference type="GO" id="GO:0005524">
    <property type="term" value="F:ATP binding"/>
    <property type="evidence" value="ECO:0007669"/>
    <property type="project" value="UniProtKB-KW"/>
</dbReference>
<accession>A0A836H480</accession>
<protein>
    <recommendedName>
        <fullName evidence="6">ATP-dependent DNA helicase</fullName>
        <ecNumber evidence="6">5.6.2.3</ecNumber>
    </recommendedName>
</protein>
<dbReference type="InterPro" id="IPR010285">
    <property type="entry name" value="DNA_helicase_pif1-like_DEAD"/>
</dbReference>
<evidence type="ECO:0000256" key="3">
    <source>
        <dbReference type="ARBA" id="ARBA00011245"/>
    </source>
</evidence>
<dbReference type="InterPro" id="IPR027417">
    <property type="entry name" value="P-loop_NTPase"/>
</dbReference>
<feature type="region of interest" description="Disordered" evidence="7">
    <location>
        <begin position="768"/>
        <end position="816"/>
    </location>
</feature>
<keyword evidence="6" id="KW-0547">Nucleotide-binding</keyword>
<dbReference type="GO" id="GO:0006281">
    <property type="term" value="P:DNA repair"/>
    <property type="evidence" value="ECO:0007669"/>
    <property type="project" value="UniProtKB-KW"/>
</dbReference>
<evidence type="ECO:0000313" key="9">
    <source>
        <dbReference type="EMBL" id="KAG5474843.1"/>
    </source>
</evidence>
<evidence type="ECO:0000256" key="6">
    <source>
        <dbReference type="RuleBase" id="RU363044"/>
    </source>
</evidence>
<dbReference type="RefSeq" id="XP_067061949.1">
    <property type="nucleotide sequence ID" value="XM_067206012.1"/>
</dbReference>
<dbReference type="GO" id="GO:0016787">
    <property type="term" value="F:hydrolase activity"/>
    <property type="evidence" value="ECO:0007669"/>
    <property type="project" value="UniProtKB-KW"/>
</dbReference>
<comment type="similarity">
    <text evidence="2">Belongs to the helicase family. PIF1 subfamily.</text>
</comment>
<dbReference type="GO" id="GO:0000723">
    <property type="term" value="P:telomere maintenance"/>
    <property type="evidence" value="ECO:0007669"/>
    <property type="project" value="InterPro"/>
</dbReference>
<dbReference type="InterPro" id="IPR051055">
    <property type="entry name" value="PIF1_helicase"/>
</dbReference>
<dbReference type="GO" id="GO:0006310">
    <property type="term" value="P:DNA recombination"/>
    <property type="evidence" value="ECO:0007669"/>
    <property type="project" value="UniProtKB-KW"/>
</dbReference>
<reference evidence="10" key="2">
    <citation type="journal article" date="2021" name="Sci. Data">
        <title>Chromosome-scale genome sequencing, assembly and annotation of six genomes from subfamily Leishmaniinae.</title>
        <authorList>
            <person name="Almutairi H."/>
            <person name="Urbaniak M.D."/>
            <person name="Bates M.D."/>
            <person name="Jariyapan N."/>
            <person name="Kwakye-Nuako G."/>
            <person name="Thomaz Soccol V."/>
            <person name="Al-Salem W.S."/>
            <person name="Dillon R.J."/>
            <person name="Bates P.A."/>
            <person name="Gatherer D."/>
        </authorList>
    </citation>
    <scope>NUCLEOTIDE SEQUENCE [LARGE SCALE GENOMIC DNA]</scope>
</reference>
<feature type="compositionally biased region" description="Low complexity" evidence="7">
    <location>
        <begin position="141"/>
        <end position="153"/>
    </location>
</feature>
<dbReference type="CDD" id="cd18037">
    <property type="entry name" value="DEXSc_Pif1_like"/>
    <property type="match status" value="1"/>
</dbReference>
<evidence type="ECO:0000256" key="2">
    <source>
        <dbReference type="ARBA" id="ARBA00009781"/>
    </source>
</evidence>
<name>A0A836H480_9TRYP</name>
<keyword evidence="6" id="KW-0067">ATP-binding</keyword>
<dbReference type="SUPFAM" id="SSF52540">
    <property type="entry name" value="P-loop containing nucleoside triphosphate hydrolases"/>
    <property type="match status" value="2"/>
</dbReference>
<feature type="region of interest" description="Disordered" evidence="7">
    <location>
        <begin position="141"/>
        <end position="161"/>
    </location>
</feature>